<dbReference type="Pfam" id="PF01230">
    <property type="entry name" value="HIT"/>
    <property type="match status" value="1"/>
</dbReference>
<evidence type="ECO:0000256" key="1">
    <source>
        <dbReference type="PROSITE-ProRule" id="PRU00464"/>
    </source>
</evidence>
<dbReference type="STRING" id="1127673.GLIP_0913"/>
<dbReference type="PROSITE" id="PS51084">
    <property type="entry name" value="HIT_2"/>
    <property type="match status" value="1"/>
</dbReference>
<keyword evidence="3" id="KW-0378">Hydrolase</keyword>
<dbReference type="InterPro" id="IPR026026">
    <property type="entry name" value="HIT_Hint"/>
</dbReference>
<dbReference type="SUPFAM" id="SSF54197">
    <property type="entry name" value="HIT-like"/>
    <property type="match status" value="1"/>
</dbReference>
<dbReference type="Gene3D" id="3.30.428.10">
    <property type="entry name" value="HIT-like"/>
    <property type="match status" value="1"/>
</dbReference>
<proteinExistence type="predicted"/>
<comment type="caution">
    <text evidence="3">The sequence shown here is derived from an EMBL/GenBank/DDBJ whole genome shotgun (WGS) entry which is preliminary data.</text>
</comment>
<protein>
    <submittedName>
        <fullName evidence="3">HIT hydrolase</fullName>
    </submittedName>
</protein>
<dbReference type="InterPro" id="IPR011146">
    <property type="entry name" value="HIT-like"/>
</dbReference>
<sequence>MHNADFQLDPQLAKDCFEVCDLPLSKILLMNDSQYPWFIQVPRVNQVSEIIDLNEAQQNQLWYESRILSESIKQQFKPFKMNLAALGNMVSQLHIHHIARFQNDVAWPKPIWGVSTATPYAIEESSKLINAMSTMLGDKLC</sequence>
<dbReference type="PIRSF" id="PIRSF000714">
    <property type="entry name" value="HIT"/>
    <property type="match status" value="1"/>
</dbReference>
<dbReference type="AlphaFoldDB" id="K6XPF3"/>
<feature type="domain" description="HIT" evidence="2">
    <location>
        <begin position="41"/>
        <end position="107"/>
    </location>
</feature>
<dbReference type="EMBL" id="BAEN01000021">
    <property type="protein sequence ID" value="GAC13556.1"/>
    <property type="molecule type" value="Genomic_DNA"/>
</dbReference>
<name>K6XPF3_9ALTE</name>
<dbReference type="RefSeq" id="WP_008843373.1">
    <property type="nucleotide sequence ID" value="NZ_BAEN01000021.1"/>
</dbReference>
<gene>
    <name evidence="3" type="ORF">GLIP_0913</name>
</gene>
<organism evidence="3 4">
    <name type="scientific">Aliiglaciecola lipolytica E3</name>
    <dbReference type="NCBI Taxonomy" id="1127673"/>
    <lineage>
        <taxon>Bacteria</taxon>
        <taxon>Pseudomonadati</taxon>
        <taxon>Pseudomonadota</taxon>
        <taxon>Gammaproteobacteria</taxon>
        <taxon>Alteromonadales</taxon>
        <taxon>Alteromonadaceae</taxon>
        <taxon>Aliiglaciecola</taxon>
    </lineage>
</organism>
<comment type="caution">
    <text evidence="1">Lacks conserved residue(s) required for the propagation of feature annotation.</text>
</comment>
<keyword evidence="4" id="KW-1185">Reference proteome</keyword>
<dbReference type="eggNOG" id="COG0537">
    <property type="taxonomic scope" value="Bacteria"/>
</dbReference>
<evidence type="ECO:0000313" key="4">
    <source>
        <dbReference type="Proteomes" id="UP000006334"/>
    </source>
</evidence>
<dbReference type="OrthoDB" id="9799145at2"/>
<reference evidence="3 4" key="1">
    <citation type="journal article" date="2017" name="Antonie Van Leeuwenhoek">
        <title>Rhizobium rhizosphaerae sp. nov., a novel species isolated from rice rhizosphere.</title>
        <authorList>
            <person name="Zhao J.J."/>
            <person name="Zhang J."/>
            <person name="Zhang R.J."/>
            <person name="Zhang C.W."/>
            <person name="Yin H.Q."/>
            <person name="Zhang X.X."/>
        </authorList>
    </citation>
    <scope>NUCLEOTIDE SEQUENCE [LARGE SCALE GENOMIC DNA]</scope>
    <source>
        <strain evidence="3 4">E3</strain>
    </source>
</reference>
<accession>K6XPF3</accession>
<dbReference type="InterPro" id="IPR036265">
    <property type="entry name" value="HIT-like_sf"/>
</dbReference>
<dbReference type="GO" id="GO:0016787">
    <property type="term" value="F:hydrolase activity"/>
    <property type="evidence" value="ECO:0007669"/>
    <property type="project" value="UniProtKB-KW"/>
</dbReference>
<evidence type="ECO:0000259" key="2">
    <source>
        <dbReference type="PROSITE" id="PS51084"/>
    </source>
</evidence>
<dbReference type="Proteomes" id="UP000006334">
    <property type="component" value="Unassembled WGS sequence"/>
</dbReference>
<evidence type="ECO:0000313" key="3">
    <source>
        <dbReference type="EMBL" id="GAC13556.1"/>
    </source>
</evidence>